<accession>A0A811ZZU0</accession>
<gene>
    <name evidence="2" type="ORF">DNFNHJIP_00413</name>
</gene>
<organism evidence="2 3">
    <name type="scientific">Candidatus Argoarchaeum ethanivorans</name>
    <dbReference type="NCBI Taxonomy" id="2608793"/>
    <lineage>
        <taxon>Archaea</taxon>
        <taxon>Methanobacteriati</taxon>
        <taxon>Methanobacteriota</taxon>
        <taxon>Stenosarchaea group</taxon>
        <taxon>Methanomicrobia</taxon>
        <taxon>Methanosarcinales</taxon>
        <taxon>Methanosarcinales incertae sedis</taxon>
        <taxon>GOM Arc I cluster</taxon>
        <taxon>Candidatus Argoarchaeum</taxon>
    </lineage>
</organism>
<evidence type="ECO:0000259" key="1">
    <source>
        <dbReference type="Pfam" id="PF13751"/>
    </source>
</evidence>
<reference evidence="2" key="1">
    <citation type="submission" date="2020-12" db="EMBL/GenBank/DDBJ databases">
        <authorList>
            <person name="Hahn C.J."/>
            <person name="Laso-Perez R."/>
            <person name="Vulcano F."/>
            <person name="Vaziourakis K.-M."/>
            <person name="Stokke R."/>
            <person name="Steen I.H."/>
            <person name="Teske A."/>
            <person name="Boetius A."/>
            <person name="Liebeke M."/>
            <person name="Amann R."/>
            <person name="Knittel K."/>
        </authorList>
    </citation>
    <scope>NUCLEOTIDE SEQUENCE</scope>
    <source>
        <strain evidence="2">Gfbio:c6db26ca-90af-429b-aeed-0e3e8aed0b5e:GoM-Arc1_AMV-AAA_792_C10</strain>
    </source>
</reference>
<dbReference type="InterPro" id="IPR025668">
    <property type="entry name" value="Tnp_DDE_dom"/>
</dbReference>
<feature type="domain" description="Transposase DDE" evidence="1">
    <location>
        <begin position="8"/>
        <end position="65"/>
    </location>
</feature>
<dbReference type="Proteomes" id="UP000614580">
    <property type="component" value="Unassembled WGS sequence"/>
</dbReference>
<evidence type="ECO:0000313" key="2">
    <source>
        <dbReference type="EMBL" id="CAD7767007.1"/>
    </source>
</evidence>
<dbReference type="EMBL" id="CAJHZY010000040">
    <property type="protein sequence ID" value="CAD7767007.1"/>
    <property type="molecule type" value="Genomic_DNA"/>
</dbReference>
<proteinExistence type="predicted"/>
<dbReference type="PANTHER" id="PTHR33408">
    <property type="entry name" value="TRANSPOSASE"/>
    <property type="match status" value="1"/>
</dbReference>
<name>A0A811ZZU0_9EURY</name>
<dbReference type="Pfam" id="PF13751">
    <property type="entry name" value="DDE_Tnp_1_6"/>
    <property type="match status" value="1"/>
</dbReference>
<dbReference type="AlphaFoldDB" id="A0A811ZZU0"/>
<comment type="caution">
    <text evidence="2">The sequence shown here is derived from an EMBL/GenBank/DDBJ whole genome shotgun (WGS) entry which is preliminary data.</text>
</comment>
<sequence>MVMEAKRCNKTQEFKDDMKERAHIEPKHAEMKRFHGMAGAKYWGLPRVNIQFIITVITVNVKRLANVLGKVGCLKTC</sequence>
<protein>
    <submittedName>
        <fullName evidence="2">Transposase DDE domain protein</fullName>
    </submittedName>
</protein>
<dbReference type="PANTHER" id="PTHR33408:SF2">
    <property type="entry name" value="TRANSPOSASE DDE DOMAIN-CONTAINING PROTEIN"/>
    <property type="match status" value="1"/>
</dbReference>
<evidence type="ECO:0000313" key="3">
    <source>
        <dbReference type="Proteomes" id="UP000614580"/>
    </source>
</evidence>